<gene>
    <name evidence="3" type="ORF">QYE76_001690</name>
</gene>
<name>A0AAD8VX68_LOLMU</name>
<feature type="compositionally biased region" description="Basic and acidic residues" evidence="1">
    <location>
        <begin position="9"/>
        <end position="27"/>
    </location>
</feature>
<evidence type="ECO:0000313" key="4">
    <source>
        <dbReference type="Proteomes" id="UP001231189"/>
    </source>
</evidence>
<evidence type="ECO:0000259" key="2">
    <source>
        <dbReference type="Pfam" id="PF10551"/>
    </source>
</evidence>
<protein>
    <recommendedName>
        <fullName evidence="2">MULE transposase domain-containing protein</fullName>
    </recommendedName>
</protein>
<accession>A0AAD8VX68</accession>
<dbReference type="EMBL" id="JAUUTY010000005">
    <property type="protein sequence ID" value="KAK1627375.1"/>
    <property type="molecule type" value="Genomic_DNA"/>
</dbReference>
<dbReference type="InterPro" id="IPR018289">
    <property type="entry name" value="MULE_transposase_dom"/>
</dbReference>
<evidence type="ECO:0000256" key="1">
    <source>
        <dbReference type="SAM" id="MobiDB-lite"/>
    </source>
</evidence>
<organism evidence="3 4">
    <name type="scientific">Lolium multiflorum</name>
    <name type="common">Italian ryegrass</name>
    <name type="synonym">Lolium perenne subsp. multiflorum</name>
    <dbReference type="NCBI Taxonomy" id="4521"/>
    <lineage>
        <taxon>Eukaryota</taxon>
        <taxon>Viridiplantae</taxon>
        <taxon>Streptophyta</taxon>
        <taxon>Embryophyta</taxon>
        <taxon>Tracheophyta</taxon>
        <taxon>Spermatophyta</taxon>
        <taxon>Magnoliopsida</taxon>
        <taxon>Liliopsida</taxon>
        <taxon>Poales</taxon>
        <taxon>Poaceae</taxon>
        <taxon>BOP clade</taxon>
        <taxon>Pooideae</taxon>
        <taxon>Poodae</taxon>
        <taxon>Poeae</taxon>
        <taxon>Poeae Chloroplast Group 2 (Poeae type)</taxon>
        <taxon>Loliodinae</taxon>
        <taxon>Loliinae</taxon>
        <taxon>Lolium</taxon>
    </lineage>
</organism>
<dbReference type="Proteomes" id="UP001231189">
    <property type="component" value="Unassembled WGS sequence"/>
</dbReference>
<feature type="region of interest" description="Disordered" evidence="1">
    <location>
        <begin position="1"/>
        <end position="32"/>
    </location>
</feature>
<evidence type="ECO:0000313" key="3">
    <source>
        <dbReference type="EMBL" id="KAK1627375.1"/>
    </source>
</evidence>
<feature type="domain" description="MULE transposase" evidence="2">
    <location>
        <begin position="74"/>
        <end position="135"/>
    </location>
</feature>
<dbReference type="Pfam" id="PF10551">
    <property type="entry name" value="MULE"/>
    <property type="match status" value="1"/>
</dbReference>
<keyword evidence="4" id="KW-1185">Reference proteome</keyword>
<dbReference type="AlphaFoldDB" id="A0AAD8VX68"/>
<comment type="caution">
    <text evidence="3">The sequence shown here is derived from an EMBL/GenBank/DDBJ whole genome shotgun (WGS) entry which is preliminary data.</text>
</comment>
<reference evidence="3" key="1">
    <citation type="submission" date="2023-07" db="EMBL/GenBank/DDBJ databases">
        <title>A chromosome-level genome assembly of Lolium multiflorum.</title>
        <authorList>
            <person name="Chen Y."/>
            <person name="Copetti D."/>
            <person name="Kolliker R."/>
            <person name="Studer B."/>
        </authorList>
    </citation>
    <scope>NUCLEOTIDE SEQUENCE</scope>
    <source>
        <strain evidence="3">02402/16</strain>
        <tissue evidence="3">Leaf</tissue>
    </source>
</reference>
<proteinExistence type="predicted"/>
<sequence>MATMFGIPVDEKDKEKEKDKAADDGNIHSRTANTDADADIDLELMHDAAVEVDDGHDDELICVYDKENPARNALDGHNWMYPVAIGLFQSEAEASWTWLMMQLKRSIGLVSPLAVHTDACKGLENAVKNVFTHAEKRE</sequence>